<dbReference type="Proteomes" id="UP000008645">
    <property type="component" value="Chromosome"/>
</dbReference>
<dbReference type="AlphaFoldDB" id="F0V3F6"/>
<dbReference type="HOGENOM" id="CLU_119025_0_0_14"/>
<name>F0V3F6_MYCS3</name>
<accession>F0V3F6</accession>
<proteinExistence type="predicted"/>
<keyword evidence="1" id="KW-0732">Signal</keyword>
<dbReference type="RefSeq" id="WP_013608985.1">
    <property type="nucleotide sequence ID" value="NC_015153.1"/>
</dbReference>
<dbReference type="KEGG" id="msk:MSUIS_02850"/>
<evidence type="ECO:0000313" key="3">
    <source>
        <dbReference type="Proteomes" id="UP000008645"/>
    </source>
</evidence>
<dbReference type="EMBL" id="FQ790233">
    <property type="protein sequence ID" value="CBZ40378.1"/>
    <property type="molecule type" value="Genomic_DNA"/>
</dbReference>
<evidence type="ECO:0000313" key="2">
    <source>
        <dbReference type="EMBL" id="CBZ40378.1"/>
    </source>
</evidence>
<evidence type="ECO:0000256" key="1">
    <source>
        <dbReference type="SAM" id="SignalP"/>
    </source>
</evidence>
<reference evidence="2 3" key="1">
    <citation type="journal article" date="2011" name="J. Bacteriol.">
        <title>Complete genome sequence of the hemotrophic Mycoplasma suis strain KI3806.</title>
        <authorList>
            <person name="Oehlerking J."/>
            <person name="Kube M."/>
            <person name="Felder K.M."/>
            <person name="Matter D."/>
            <person name="Wittenbrink M.M."/>
            <person name="Schwarzenbach S."/>
            <person name="Kramer M.M."/>
            <person name="Hoelzle K."/>
            <person name="Hoelzle L.E."/>
        </authorList>
    </citation>
    <scope>NUCLEOTIDE SEQUENCE [LARGE SCALE GENOMIC DNA]</scope>
    <source>
        <strain evidence="3">KI_3806</strain>
    </source>
</reference>
<feature type="signal peptide" evidence="1">
    <location>
        <begin position="1"/>
        <end position="19"/>
    </location>
</feature>
<gene>
    <name evidence="2" type="ORF">MSUIS_02850</name>
</gene>
<sequence>MLKTLLAPALLLTTGAAGSGTITYLSKDQNRNKNSNNFIIYSFGEKGEILIGNEMQEEVKLKRGNLKMIGNIDREWKSVQAKDEKDSSQRFLFWLLGEDQREEWWNFFIAKESGWTLEKQKRQQLAGSSKWSEITKTEEKSKKNKSSEIYLVGITCEKLVELIKKGKKIEKYWEQKINSEGITINCKNKSPQI</sequence>
<organism evidence="2 3">
    <name type="scientific">Mycoplasma suis (strain KI_3806)</name>
    <dbReference type="NCBI Taxonomy" id="708248"/>
    <lineage>
        <taxon>Bacteria</taxon>
        <taxon>Bacillati</taxon>
        <taxon>Mycoplasmatota</taxon>
        <taxon>Mollicutes</taxon>
        <taxon>Mycoplasmataceae</taxon>
        <taxon>Mycoplasma</taxon>
    </lineage>
</organism>
<feature type="chain" id="PRO_5003260626" evidence="1">
    <location>
        <begin position="20"/>
        <end position="193"/>
    </location>
</feature>
<protein>
    <submittedName>
        <fullName evidence="2">Uncharacterized protein</fullName>
    </submittedName>
</protein>